<dbReference type="SUPFAM" id="SSF74788">
    <property type="entry name" value="Cullin repeat-like"/>
    <property type="match status" value="1"/>
</dbReference>
<comment type="similarity">
    <text evidence="1">Belongs to the EXO84 family.</text>
</comment>
<evidence type="ECO:0000256" key="5">
    <source>
        <dbReference type="SAM" id="MobiDB-lite"/>
    </source>
</evidence>
<keyword evidence="3" id="KW-0268">Exocytosis</keyword>
<dbReference type="STRING" id="36166.T1GQ34"/>
<dbReference type="PANTHER" id="PTHR21426">
    <property type="entry name" value="EXOCYST COMPLEX COMPONENT 8"/>
    <property type="match status" value="1"/>
</dbReference>
<evidence type="ECO:0000259" key="6">
    <source>
        <dbReference type="Pfam" id="PF16528"/>
    </source>
</evidence>
<evidence type="ECO:0000256" key="4">
    <source>
        <dbReference type="ARBA" id="ARBA00022927"/>
    </source>
</evidence>
<evidence type="ECO:0000256" key="2">
    <source>
        <dbReference type="ARBA" id="ARBA00022448"/>
    </source>
</evidence>
<dbReference type="Pfam" id="PF16528">
    <property type="entry name" value="Exo84_C"/>
    <property type="match status" value="1"/>
</dbReference>
<keyword evidence="8" id="KW-1185">Reference proteome</keyword>
<protein>
    <recommendedName>
        <fullName evidence="6">Exocyst component Exo84 C-terminal domain-containing protein</fullName>
    </recommendedName>
</protein>
<dbReference type="AlphaFoldDB" id="T1GQ34"/>
<dbReference type="InterPro" id="IPR032403">
    <property type="entry name" value="Exo84_C"/>
</dbReference>
<evidence type="ECO:0000313" key="8">
    <source>
        <dbReference type="Proteomes" id="UP000015102"/>
    </source>
</evidence>
<keyword evidence="2" id="KW-0813">Transport</keyword>
<name>T1GQ34_MEGSC</name>
<dbReference type="EMBL" id="CAQQ02098220">
    <property type="status" value="NOT_ANNOTATED_CDS"/>
    <property type="molecule type" value="Genomic_DNA"/>
</dbReference>
<dbReference type="InterPro" id="IPR042560">
    <property type="entry name" value="Exo84_C_2"/>
</dbReference>
<dbReference type="Pfam" id="PF08700">
    <property type="entry name" value="VPS51_Exo84_N"/>
    <property type="match status" value="1"/>
</dbReference>
<dbReference type="GO" id="GO:0015031">
    <property type="term" value="P:protein transport"/>
    <property type="evidence" value="ECO:0007669"/>
    <property type="project" value="UniProtKB-KW"/>
</dbReference>
<dbReference type="GO" id="GO:0000145">
    <property type="term" value="C:exocyst"/>
    <property type="evidence" value="ECO:0007669"/>
    <property type="project" value="InterPro"/>
</dbReference>
<reference evidence="7" key="2">
    <citation type="submission" date="2015-06" db="UniProtKB">
        <authorList>
            <consortium name="EnsemblMetazoa"/>
        </authorList>
    </citation>
    <scope>IDENTIFICATION</scope>
</reference>
<keyword evidence="4" id="KW-0653">Protein transport</keyword>
<dbReference type="EMBL" id="CAQQ02098219">
    <property type="status" value="NOT_ANNOTATED_CDS"/>
    <property type="molecule type" value="Genomic_DNA"/>
</dbReference>
<feature type="compositionally biased region" description="Polar residues" evidence="5">
    <location>
        <begin position="213"/>
        <end position="223"/>
    </location>
</feature>
<dbReference type="InterPro" id="IPR033961">
    <property type="entry name" value="Exo84"/>
</dbReference>
<dbReference type="OMA" id="CGADMAL"/>
<feature type="region of interest" description="Disordered" evidence="5">
    <location>
        <begin position="193"/>
        <end position="223"/>
    </location>
</feature>
<evidence type="ECO:0000256" key="1">
    <source>
        <dbReference type="ARBA" id="ARBA00007210"/>
    </source>
</evidence>
<dbReference type="InterPro" id="IPR016159">
    <property type="entry name" value="Cullin_repeat-like_dom_sf"/>
</dbReference>
<dbReference type="Gene3D" id="1.20.58.1220">
    <property type="entry name" value="Exo84p, C-terminal helical domain"/>
    <property type="match status" value="1"/>
</dbReference>
<dbReference type="EnsemblMetazoa" id="MESCA005733-RA">
    <property type="protein sequence ID" value="MESCA005733-PA"/>
    <property type="gene ID" value="MESCA005733"/>
</dbReference>
<reference evidence="8" key="1">
    <citation type="submission" date="2013-02" db="EMBL/GenBank/DDBJ databases">
        <authorList>
            <person name="Hughes D."/>
        </authorList>
    </citation>
    <scope>NUCLEOTIDE SEQUENCE</scope>
    <source>
        <strain>Durham</strain>
        <strain evidence="8">NC isolate 2 -- Noor lab</strain>
    </source>
</reference>
<organism evidence="7 8">
    <name type="scientific">Megaselia scalaris</name>
    <name type="common">Humpbacked fly</name>
    <name type="synonym">Phora scalaris</name>
    <dbReference type="NCBI Taxonomy" id="36166"/>
    <lineage>
        <taxon>Eukaryota</taxon>
        <taxon>Metazoa</taxon>
        <taxon>Ecdysozoa</taxon>
        <taxon>Arthropoda</taxon>
        <taxon>Hexapoda</taxon>
        <taxon>Insecta</taxon>
        <taxon>Pterygota</taxon>
        <taxon>Neoptera</taxon>
        <taxon>Endopterygota</taxon>
        <taxon>Diptera</taxon>
        <taxon>Brachycera</taxon>
        <taxon>Muscomorpha</taxon>
        <taxon>Platypezoidea</taxon>
        <taxon>Phoridae</taxon>
        <taxon>Megaseliini</taxon>
        <taxon>Megaselia</taxon>
    </lineage>
</organism>
<dbReference type="GO" id="GO:0006887">
    <property type="term" value="P:exocytosis"/>
    <property type="evidence" value="ECO:0007669"/>
    <property type="project" value="UniProtKB-KW"/>
</dbReference>
<dbReference type="Proteomes" id="UP000015102">
    <property type="component" value="Unassembled WGS sequence"/>
</dbReference>
<dbReference type="HOGENOM" id="CLU_025760_0_0_1"/>
<feature type="domain" description="Exocyst component Exo84 C-terminal" evidence="6">
    <location>
        <begin position="237"/>
        <end position="410"/>
    </location>
</feature>
<accession>T1GQ34</accession>
<evidence type="ECO:0000313" key="7">
    <source>
        <dbReference type="EnsemblMetazoa" id="MESCA005733-PA"/>
    </source>
</evidence>
<dbReference type="GO" id="GO:0006893">
    <property type="term" value="P:Golgi to plasma membrane transport"/>
    <property type="evidence" value="ECO:0007669"/>
    <property type="project" value="TreeGrafter"/>
</dbReference>
<proteinExistence type="inferred from homology"/>
<dbReference type="PANTHER" id="PTHR21426:SF12">
    <property type="entry name" value="EXOCYST COMPLEX COMPONENT 8"/>
    <property type="match status" value="1"/>
</dbReference>
<sequence length="540" mass="61282">METVEFDKSDFKIEKYINKLVQEAVGGTEIEQRKKKIQELSDLTSASLKKHVYANYAQFIETAKEISHLESEMYQLSHILFEQRNLLSSLREGTGNKKDFEEEAETELDDPRSNQAIQTIKQIVTGFNGSLDGKFFLNEGALIELDSNDYHLDGVKNAINIITPDGSKIFQSIKMEAKNEWIEKFEVAYKFNQQGKPKKRPAPSTPIKKPITDSKSILSDLTPSDDNTSVVEYWAPEWLSVAPEEIQALIAQRHFEDALSLIQKAEEYILSDSTFWNAAEISGKLKVIKVNFSNVLVQELSNCHTKNLQAMLTSARRPLKLLADMGKARQACGTLLKICTTSIRSAQREARRSNAQISDLFFCDVVLVVSEFLRAFNDQGACVSSLVVWCNTELRYFASQLIKHYFTKGTQLETVAKTVEGIRSPWQKQLIEESRQRLLETVGRTEESWQPYNLHTKSHLRSLLKELDSLGINMKTQVTGDTWINLTQSTVLFCRHFLSVTESCGLLAKTETLKLNSEILLKDLFLAQYYIKPNPGAPVD</sequence>
<evidence type="ECO:0000256" key="3">
    <source>
        <dbReference type="ARBA" id="ARBA00022483"/>
    </source>
</evidence>